<feature type="region of interest" description="Disordered" evidence="1">
    <location>
        <begin position="25"/>
        <end position="53"/>
    </location>
</feature>
<reference evidence="3 4" key="1">
    <citation type="submission" date="2019-02" db="EMBL/GenBank/DDBJ databases">
        <title>Deep-cultivation of Planctomycetes and their phenomic and genomic characterization uncovers novel biology.</title>
        <authorList>
            <person name="Wiegand S."/>
            <person name="Jogler M."/>
            <person name="Boedeker C."/>
            <person name="Pinto D."/>
            <person name="Vollmers J."/>
            <person name="Rivas-Marin E."/>
            <person name="Kohn T."/>
            <person name="Peeters S.H."/>
            <person name="Heuer A."/>
            <person name="Rast P."/>
            <person name="Oberbeckmann S."/>
            <person name="Bunk B."/>
            <person name="Jeske O."/>
            <person name="Meyerdierks A."/>
            <person name="Storesund J.E."/>
            <person name="Kallscheuer N."/>
            <person name="Luecker S."/>
            <person name="Lage O.M."/>
            <person name="Pohl T."/>
            <person name="Merkel B.J."/>
            <person name="Hornburger P."/>
            <person name="Mueller R.-W."/>
            <person name="Bruemmer F."/>
            <person name="Labrenz M."/>
            <person name="Spormann A.M."/>
            <person name="Op den Camp H."/>
            <person name="Overmann J."/>
            <person name="Amann R."/>
            <person name="Jetten M.S.M."/>
            <person name="Mascher T."/>
            <person name="Medema M.H."/>
            <person name="Devos D.P."/>
            <person name="Kaster A.-K."/>
            <person name="Ovreas L."/>
            <person name="Rohde M."/>
            <person name="Galperin M.Y."/>
            <person name="Jogler C."/>
        </authorList>
    </citation>
    <scope>NUCLEOTIDE SEQUENCE [LARGE SCALE GENOMIC DNA]</scope>
    <source>
        <strain evidence="3 4">CA12</strain>
    </source>
</reference>
<dbReference type="EMBL" id="CP036265">
    <property type="protein sequence ID" value="QDT15177.1"/>
    <property type="molecule type" value="Genomic_DNA"/>
</dbReference>
<dbReference type="AlphaFoldDB" id="A0A517P725"/>
<keyword evidence="2" id="KW-0732">Signal</keyword>
<dbReference type="PROSITE" id="PS51257">
    <property type="entry name" value="PROKAR_LIPOPROTEIN"/>
    <property type="match status" value="1"/>
</dbReference>
<gene>
    <name evidence="3" type="ORF">CA12_12580</name>
</gene>
<feature type="chain" id="PRO_5021775065" evidence="2">
    <location>
        <begin position="23"/>
        <end position="53"/>
    </location>
</feature>
<protein>
    <submittedName>
        <fullName evidence="3">Uncharacterized protein</fullName>
    </submittedName>
</protein>
<accession>A0A517P725</accession>
<dbReference type="Proteomes" id="UP000318741">
    <property type="component" value="Chromosome"/>
</dbReference>
<name>A0A517P725_9PLAN</name>
<proteinExistence type="predicted"/>
<feature type="signal peptide" evidence="2">
    <location>
        <begin position="1"/>
        <end position="22"/>
    </location>
</feature>
<evidence type="ECO:0000313" key="4">
    <source>
        <dbReference type="Proteomes" id="UP000318741"/>
    </source>
</evidence>
<feature type="compositionally biased region" description="Pro residues" evidence="1">
    <location>
        <begin position="40"/>
        <end position="53"/>
    </location>
</feature>
<evidence type="ECO:0000313" key="3">
    <source>
        <dbReference type="EMBL" id="QDT15177.1"/>
    </source>
</evidence>
<evidence type="ECO:0000256" key="2">
    <source>
        <dbReference type="SAM" id="SignalP"/>
    </source>
</evidence>
<organism evidence="3 4">
    <name type="scientific">Alienimonas californiensis</name>
    <dbReference type="NCBI Taxonomy" id="2527989"/>
    <lineage>
        <taxon>Bacteria</taxon>
        <taxon>Pseudomonadati</taxon>
        <taxon>Planctomycetota</taxon>
        <taxon>Planctomycetia</taxon>
        <taxon>Planctomycetales</taxon>
        <taxon>Planctomycetaceae</taxon>
        <taxon>Alienimonas</taxon>
    </lineage>
</organism>
<evidence type="ECO:0000256" key="1">
    <source>
        <dbReference type="SAM" id="MobiDB-lite"/>
    </source>
</evidence>
<sequence precursor="true">MLRRFAPPLTALALLFGTAALLGCDSAPEGPLPASNDPIENPPPPEPLPPGEA</sequence>
<dbReference type="KEGG" id="acaf:CA12_12580"/>
<keyword evidence="4" id="KW-1185">Reference proteome</keyword>
<dbReference type="RefSeq" id="WP_165700591.1">
    <property type="nucleotide sequence ID" value="NZ_CP036265.1"/>
</dbReference>